<dbReference type="CDD" id="cd18604">
    <property type="entry name" value="ABC_6TM_VMR1_D2_like"/>
    <property type="match status" value="1"/>
</dbReference>
<dbReference type="Gene3D" id="1.20.1560.10">
    <property type="entry name" value="ABC transporter type 1, transmembrane domain"/>
    <property type="match status" value="2"/>
</dbReference>
<evidence type="ECO:0000259" key="12">
    <source>
        <dbReference type="PROSITE" id="PS50929"/>
    </source>
</evidence>
<dbReference type="InterPro" id="IPR050173">
    <property type="entry name" value="ABC_transporter_C-like"/>
</dbReference>
<feature type="transmembrane region" description="Helical" evidence="10">
    <location>
        <begin position="1051"/>
        <end position="1075"/>
    </location>
</feature>
<feature type="transmembrane region" description="Helical" evidence="10">
    <location>
        <begin position="55"/>
        <end position="75"/>
    </location>
</feature>
<feature type="transmembrane region" description="Helical" evidence="10">
    <location>
        <begin position="108"/>
        <end position="128"/>
    </location>
</feature>
<dbReference type="InterPro" id="IPR027417">
    <property type="entry name" value="P-loop_NTPase"/>
</dbReference>
<dbReference type="GO" id="GO:0016887">
    <property type="term" value="F:ATP hydrolysis activity"/>
    <property type="evidence" value="ECO:0007669"/>
    <property type="project" value="InterPro"/>
</dbReference>
<feature type="domain" description="ABC transmembrane type-1" evidence="12">
    <location>
        <begin position="248"/>
        <end position="596"/>
    </location>
</feature>
<evidence type="ECO:0000256" key="6">
    <source>
        <dbReference type="ARBA" id="ARBA00022840"/>
    </source>
</evidence>
<dbReference type="InterPro" id="IPR017871">
    <property type="entry name" value="ABC_transporter-like_CS"/>
</dbReference>
<evidence type="ECO:0000313" key="14">
    <source>
        <dbReference type="Proteomes" id="UP000286045"/>
    </source>
</evidence>
<dbReference type="EMBL" id="RYZI01000160">
    <property type="protein sequence ID" value="RWA09284.1"/>
    <property type="molecule type" value="Genomic_DNA"/>
</dbReference>
<evidence type="ECO:0000256" key="4">
    <source>
        <dbReference type="ARBA" id="ARBA00022737"/>
    </source>
</evidence>
<dbReference type="Proteomes" id="UP000286045">
    <property type="component" value="Unassembled WGS sequence"/>
</dbReference>
<keyword evidence="4" id="KW-0677">Repeat</keyword>
<feature type="transmembrane region" description="Helical" evidence="10">
    <location>
        <begin position="12"/>
        <end position="28"/>
    </location>
</feature>
<keyword evidence="14" id="KW-1185">Reference proteome</keyword>
<dbReference type="PROSITE" id="PS50893">
    <property type="entry name" value="ABC_TRANSPORTER_2"/>
    <property type="match status" value="2"/>
</dbReference>
<dbReference type="PROSITE" id="PS00211">
    <property type="entry name" value="ABC_TRANSPORTER_1"/>
    <property type="match status" value="2"/>
</dbReference>
<feature type="transmembrane region" description="Helical" evidence="10">
    <location>
        <begin position="286"/>
        <end position="309"/>
    </location>
</feature>
<dbReference type="GO" id="GO:0016020">
    <property type="term" value="C:membrane"/>
    <property type="evidence" value="ECO:0007669"/>
    <property type="project" value="UniProtKB-SubCell"/>
</dbReference>
<evidence type="ECO:0000256" key="9">
    <source>
        <dbReference type="SAM" id="MobiDB-lite"/>
    </source>
</evidence>
<dbReference type="GO" id="GO:0140359">
    <property type="term" value="F:ABC-type transporter activity"/>
    <property type="evidence" value="ECO:0007669"/>
    <property type="project" value="InterPro"/>
</dbReference>
<dbReference type="GO" id="GO:0005524">
    <property type="term" value="F:ATP binding"/>
    <property type="evidence" value="ECO:0007669"/>
    <property type="project" value="UniProtKB-KW"/>
</dbReference>
<keyword evidence="3 10" id="KW-0812">Transmembrane</keyword>
<reference evidence="13 14" key="1">
    <citation type="submission" date="2018-12" db="EMBL/GenBank/DDBJ databases">
        <title>Draft genome sequence of Xylaria grammica IHI A82.</title>
        <authorList>
            <person name="Buettner E."/>
            <person name="Kellner H."/>
        </authorList>
    </citation>
    <scope>NUCLEOTIDE SEQUENCE [LARGE SCALE GENOMIC DNA]</scope>
    <source>
        <strain evidence="13 14">IHI A82</strain>
    </source>
</reference>
<accession>A0A439D4H1</accession>
<dbReference type="InterPro" id="IPR011527">
    <property type="entry name" value="ABC1_TM_dom"/>
</dbReference>
<dbReference type="SUPFAM" id="SSF90123">
    <property type="entry name" value="ABC transporter transmembrane region"/>
    <property type="match status" value="2"/>
</dbReference>
<keyword evidence="6" id="KW-0067">ATP-binding</keyword>
<dbReference type="FunFam" id="3.40.50.300:FF:001577">
    <property type="entry name" value="ABC bile acid transporter"/>
    <property type="match status" value="1"/>
</dbReference>
<evidence type="ECO:0000256" key="5">
    <source>
        <dbReference type="ARBA" id="ARBA00022741"/>
    </source>
</evidence>
<feature type="transmembrane region" description="Helical" evidence="10">
    <location>
        <begin position="900"/>
        <end position="921"/>
    </location>
</feature>
<keyword evidence="2" id="KW-0813">Transport</keyword>
<dbReference type="PANTHER" id="PTHR24223">
    <property type="entry name" value="ATP-BINDING CASSETTE SUB-FAMILY C"/>
    <property type="match status" value="1"/>
</dbReference>
<dbReference type="InterPro" id="IPR003439">
    <property type="entry name" value="ABC_transporter-like_ATP-bd"/>
</dbReference>
<protein>
    <recommendedName>
        <fullName evidence="15">ABC transporter</fullName>
    </recommendedName>
</protein>
<dbReference type="STRING" id="363999.A0A439D4H1"/>
<dbReference type="CDD" id="cd18596">
    <property type="entry name" value="ABC_6TM_VMR1_D1_like"/>
    <property type="match status" value="1"/>
</dbReference>
<dbReference type="InterPro" id="IPR003593">
    <property type="entry name" value="AAA+_ATPase"/>
</dbReference>
<feature type="domain" description="ABC transmembrane type-1" evidence="12">
    <location>
        <begin position="944"/>
        <end position="1199"/>
    </location>
</feature>
<sequence length="1453" mass="162027">MNTALRCSIARAVIAGACILLYLVRIILPKGPQWARPFAKEEPPYDGQLKRWTPWTFVLLVLAILGFVSSSLAALLPSVSYFELLNIVPWVASLFITVVDLPKRTPKILLAIYFTSLVCGLAALAADFDEAHKVHILRIAALGIELAALLVILAMPMRDPVLDTTGIAGGGSPTSELRSPEDNLSLLQFMTVSWLSPLISRGYKNQLNDEDVWFLPYEFQHKQLHMLFRELKGPVWVRLILANGLDLFIISTLGILEAAANLSAPLLLQNLLISIEKGPDYRTESVLWALAMLVLRLVSTQSGVFSLWFGRRAYERSRGEMITMVYAKTLARKSYGQPVEGGEHTQENGLANDRNNNGAGVDVDVGEETPLLGRQREPSRFKRLLGFFKFHKTNPSKKTKNPPEQPATMGKILNLMKSDVYEVAQRFWDFAGLITTPLQLVLSFVFLWQLLGWSCLLGLAWFLLLQLLNAACIRRLYVNEKIRRTASDLRINATSQFIEAIRPLRWYDWQHKWLDTIMESRAAELHLRIITGLWSIAISATNLSGSTLFPVFTFFAYTYLTKQQLTVDVAFPALQLFTMLETSLKEIPNLVTVLLNAYVSLDRIEAFMAEPDKEENDSDDSTSDVEFRDVTFTWPTNHKIVLKDINLRFTTGLSIICGKVGAGKTALLQAILGELDRPKGSCVLPNQMVGYCAQSPWLQNMSIRDNILFNFPYDSARYKKVVDACALTPDLASFAHGDLSNIGENGIGLSGGQKARVALARAVYSNSRILLLDDPLAALDHGTAESIVRKLFQGPLMEGRTIILVTHRVDLCAHLADQFVEVNKGCARVLDQDEISQEITMLAREQKSPNLSHEDDTHATVEEEGDAAIPDKFITDEYRASGGVVARIYWIYIKAGKLRWWLVVIALFSAFRFARVFNAWFLKAWGEGYSSVEELTLTTWGVGDGIFDNFPSPVDNVTPWLVWYAALGFAMTIFYTLTQCGLLLILYLAAKNLFGRVLHQVSSATFRFYDTTPVGRLMNRLTADIGMLDGGMIAPLQDVTFWSINWVTSMVVIASITPIFFVFALAMTLLFMYIFNLFIPTSQSLRRLEMVSLSPLMSNFGILLEGLATIRAFKAQSHFQNKNIVITDAFQKMDHFYWSLQAWLQYRFDAISAISTFSLVLLSLYQGLSPGLTAFVLATASQFVDATHGICRAYGKLQMDFVSVERVVELLDLEEEPAGHLKPPASWPSYSDDITFDQVTLKYAPHLDPSLQDVSFTIPGGATCAVLGRTGSGKSTLALALLATMHPERGSIRVGCIDISQVDVHAWRQRISFVAQDPILFPGTLRDNLDPLRLHSDDECEATLRRILGPGWALDSRVDDGGKNLSQGQRQLVGIGRAVLRRSPVIILDEATASIDKETALAIQDVLRDELAQSTVITIAHRLEAVRDADYFLRLDAGRVVEAGPASRSQEDQ</sequence>
<comment type="caution">
    <text evidence="13">The sequence shown here is derived from an EMBL/GenBank/DDBJ whole genome shotgun (WGS) entry which is preliminary data.</text>
</comment>
<dbReference type="CDD" id="cd03250">
    <property type="entry name" value="ABCC_MRP_domain1"/>
    <property type="match status" value="1"/>
</dbReference>
<dbReference type="Pfam" id="PF00005">
    <property type="entry name" value="ABC_tran"/>
    <property type="match status" value="2"/>
</dbReference>
<dbReference type="PANTHER" id="PTHR24223:SF415">
    <property type="entry name" value="FI20190P1"/>
    <property type="match status" value="1"/>
</dbReference>
<evidence type="ECO:0008006" key="15">
    <source>
        <dbReference type="Google" id="ProtNLM"/>
    </source>
</evidence>
<feature type="transmembrane region" description="Helical" evidence="10">
    <location>
        <begin position="235"/>
        <end position="256"/>
    </location>
</feature>
<dbReference type="InterPro" id="IPR036640">
    <property type="entry name" value="ABC1_TM_sf"/>
</dbReference>
<evidence type="ECO:0000256" key="3">
    <source>
        <dbReference type="ARBA" id="ARBA00022692"/>
    </source>
</evidence>
<feature type="transmembrane region" description="Helical" evidence="10">
    <location>
        <begin position="427"/>
        <end position="450"/>
    </location>
</feature>
<evidence type="ECO:0000256" key="2">
    <source>
        <dbReference type="ARBA" id="ARBA00022448"/>
    </source>
</evidence>
<dbReference type="GO" id="GO:0005737">
    <property type="term" value="C:cytoplasm"/>
    <property type="evidence" value="ECO:0007669"/>
    <property type="project" value="UniProtKB-ARBA"/>
</dbReference>
<comment type="subcellular location">
    <subcellularLocation>
        <location evidence="1">Membrane</location>
        <topology evidence="1">Multi-pass membrane protein</topology>
    </subcellularLocation>
</comment>
<feature type="transmembrane region" description="Helical" evidence="10">
    <location>
        <begin position="961"/>
        <end position="990"/>
    </location>
</feature>
<evidence type="ECO:0000256" key="1">
    <source>
        <dbReference type="ARBA" id="ARBA00004141"/>
    </source>
</evidence>
<dbReference type="FunFam" id="3.40.50.300:FF:001751">
    <property type="entry name" value="ABC bile acid transporter"/>
    <property type="match status" value="1"/>
</dbReference>
<dbReference type="FunFam" id="1.20.1560.10:FF:000013">
    <property type="entry name" value="ABC transporter C family member 2"/>
    <property type="match status" value="1"/>
</dbReference>
<keyword evidence="5" id="KW-0547">Nucleotide-binding</keyword>
<feature type="domain" description="ABC transporter" evidence="11">
    <location>
        <begin position="1234"/>
        <end position="1453"/>
    </location>
</feature>
<feature type="domain" description="ABC transporter" evidence="11">
    <location>
        <begin position="625"/>
        <end position="849"/>
    </location>
</feature>
<dbReference type="SMART" id="SM00382">
    <property type="entry name" value="AAA"/>
    <property type="match status" value="2"/>
</dbReference>
<dbReference type="CDD" id="cd03244">
    <property type="entry name" value="ABCC_MRP_domain2"/>
    <property type="match status" value="1"/>
</dbReference>
<dbReference type="PROSITE" id="PS50929">
    <property type="entry name" value="ABC_TM1F"/>
    <property type="match status" value="2"/>
</dbReference>
<evidence type="ECO:0000259" key="11">
    <source>
        <dbReference type="PROSITE" id="PS50893"/>
    </source>
</evidence>
<evidence type="ECO:0000256" key="8">
    <source>
        <dbReference type="ARBA" id="ARBA00023136"/>
    </source>
</evidence>
<name>A0A439D4H1_9PEZI</name>
<dbReference type="Gene3D" id="3.40.50.300">
    <property type="entry name" value="P-loop containing nucleotide triphosphate hydrolases"/>
    <property type="match status" value="2"/>
</dbReference>
<evidence type="ECO:0000313" key="13">
    <source>
        <dbReference type="EMBL" id="RWA09284.1"/>
    </source>
</evidence>
<organism evidence="13 14">
    <name type="scientific">Xylaria grammica</name>
    <dbReference type="NCBI Taxonomy" id="363999"/>
    <lineage>
        <taxon>Eukaryota</taxon>
        <taxon>Fungi</taxon>
        <taxon>Dikarya</taxon>
        <taxon>Ascomycota</taxon>
        <taxon>Pezizomycotina</taxon>
        <taxon>Sordariomycetes</taxon>
        <taxon>Xylariomycetidae</taxon>
        <taxon>Xylariales</taxon>
        <taxon>Xylariaceae</taxon>
        <taxon>Xylaria</taxon>
    </lineage>
</organism>
<dbReference type="Pfam" id="PF00664">
    <property type="entry name" value="ABC_membrane"/>
    <property type="match status" value="2"/>
</dbReference>
<feature type="compositionally biased region" description="Polar residues" evidence="9">
    <location>
        <begin position="347"/>
        <end position="358"/>
    </location>
</feature>
<feature type="region of interest" description="Disordered" evidence="9">
    <location>
        <begin position="337"/>
        <end position="359"/>
    </location>
</feature>
<feature type="transmembrane region" description="Helical" evidence="10">
    <location>
        <begin position="456"/>
        <end position="477"/>
    </location>
</feature>
<evidence type="ECO:0000256" key="10">
    <source>
        <dbReference type="SAM" id="Phobius"/>
    </source>
</evidence>
<evidence type="ECO:0000256" key="7">
    <source>
        <dbReference type="ARBA" id="ARBA00022989"/>
    </source>
</evidence>
<dbReference type="SUPFAM" id="SSF52540">
    <property type="entry name" value="P-loop containing nucleoside triphosphate hydrolases"/>
    <property type="match status" value="2"/>
</dbReference>
<proteinExistence type="predicted"/>
<keyword evidence="7 10" id="KW-1133">Transmembrane helix</keyword>
<feature type="transmembrane region" description="Helical" evidence="10">
    <location>
        <begin position="134"/>
        <end position="155"/>
    </location>
</feature>
<keyword evidence="8 10" id="KW-0472">Membrane</keyword>
<gene>
    <name evidence="13" type="ORF">EKO27_g5815</name>
</gene>